<reference evidence="2 3" key="1">
    <citation type="journal article" date="2013" name="Stand. Genomic Sci.">
        <title>Genomic Encyclopedia of Type Strains, Phase I: The one thousand microbial genomes (KMG-I) project.</title>
        <authorList>
            <person name="Kyrpides N.C."/>
            <person name="Woyke T."/>
            <person name="Eisen J.A."/>
            <person name="Garrity G."/>
            <person name="Lilburn T.G."/>
            <person name="Beck B.J."/>
            <person name="Whitman W.B."/>
            <person name="Hugenholtz P."/>
            <person name="Klenk H.P."/>
        </authorList>
    </citation>
    <scope>NUCLEOTIDE SEQUENCE [LARGE SCALE GENOMIC DNA]</scope>
    <source>
        <strain evidence="2 3">DSM 45044</strain>
    </source>
</reference>
<dbReference type="GO" id="GO:0008999">
    <property type="term" value="F:protein-N-terminal-alanine acetyltransferase activity"/>
    <property type="evidence" value="ECO:0007669"/>
    <property type="project" value="TreeGrafter"/>
</dbReference>
<dbReference type="Proteomes" id="UP000321617">
    <property type="component" value="Unassembled WGS sequence"/>
</dbReference>
<accession>A0A562V9J1</accession>
<dbReference type="Pfam" id="PF13302">
    <property type="entry name" value="Acetyltransf_3"/>
    <property type="match status" value="1"/>
</dbReference>
<dbReference type="PANTHER" id="PTHR43441">
    <property type="entry name" value="RIBOSOMAL-PROTEIN-SERINE ACETYLTRANSFERASE"/>
    <property type="match status" value="1"/>
</dbReference>
<dbReference type="PANTHER" id="PTHR43441:SF11">
    <property type="entry name" value="RIBOSOMAL-PROTEIN-SERINE ACETYLTRANSFERASE"/>
    <property type="match status" value="1"/>
</dbReference>
<proteinExistence type="predicted"/>
<dbReference type="InterPro" id="IPR051908">
    <property type="entry name" value="Ribosomal_N-acetyltransferase"/>
</dbReference>
<dbReference type="InterPro" id="IPR000182">
    <property type="entry name" value="GNAT_dom"/>
</dbReference>
<evidence type="ECO:0000313" key="3">
    <source>
        <dbReference type="Proteomes" id="UP000321617"/>
    </source>
</evidence>
<dbReference type="EMBL" id="VLLL01000005">
    <property type="protein sequence ID" value="TWJ14533.1"/>
    <property type="molecule type" value="Genomic_DNA"/>
</dbReference>
<feature type="domain" description="N-acetyltransferase" evidence="1">
    <location>
        <begin position="18"/>
        <end position="186"/>
    </location>
</feature>
<dbReference type="GO" id="GO:0005737">
    <property type="term" value="C:cytoplasm"/>
    <property type="evidence" value="ECO:0007669"/>
    <property type="project" value="TreeGrafter"/>
</dbReference>
<keyword evidence="2" id="KW-0808">Transferase</keyword>
<dbReference type="AlphaFoldDB" id="A0A562V9J1"/>
<dbReference type="RefSeq" id="WP_147131704.1">
    <property type="nucleotide sequence ID" value="NZ_BAABIJ010000001.1"/>
</dbReference>
<dbReference type="OrthoDB" id="3466127at2"/>
<keyword evidence="3" id="KW-1185">Reference proteome</keyword>
<dbReference type="InterPro" id="IPR016181">
    <property type="entry name" value="Acyl_CoA_acyltransferase"/>
</dbReference>
<dbReference type="PROSITE" id="PS51186">
    <property type="entry name" value="GNAT"/>
    <property type="match status" value="1"/>
</dbReference>
<name>A0A562V9J1_9ACTN</name>
<evidence type="ECO:0000313" key="2">
    <source>
        <dbReference type="EMBL" id="TWJ14533.1"/>
    </source>
</evidence>
<evidence type="ECO:0000259" key="1">
    <source>
        <dbReference type="PROSITE" id="PS51186"/>
    </source>
</evidence>
<dbReference type="GO" id="GO:1990189">
    <property type="term" value="F:protein N-terminal-serine acetyltransferase activity"/>
    <property type="evidence" value="ECO:0007669"/>
    <property type="project" value="TreeGrafter"/>
</dbReference>
<protein>
    <submittedName>
        <fullName evidence="2">RimJ/RimL family protein N-acetyltransferase</fullName>
    </submittedName>
</protein>
<dbReference type="Gene3D" id="3.40.630.30">
    <property type="match status" value="1"/>
</dbReference>
<dbReference type="SUPFAM" id="SSF55729">
    <property type="entry name" value="Acyl-CoA N-acyltransferases (Nat)"/>
    <property type="match status" value="1"/>
</dbReference>
<gene>
    <name evidence="2" type="ORF">LX16_0218</name>
</gene>
<organism evidence="2 3">
    <name type="scientific">Stackebrandtia albiflava</name>
    <dbReference type="NCBI Taxonomy" id="406432"/>
    <lineage>
        <taxon>Bacteria</taxon>
        <taxon>Bacillati</taxon>
        <taxon>Actinomycetota</taxon>
        <taxon>Actinomycetes</taxon>
        <taxon>Glycomycetales</taxon>
        <taxon>Glycomycetaceae</taxon>
        <taxon>Stackebrandtia</taxon>
    </lineage>
</organism>
<sequence length="214" mass="23920">MLDDLWPTFRIEIATPRLRLRLPRENELARLAHIAGQGVHGPSERPFLTPWTDGTPQDRARSVMRGHWSALAGWRVDDWSLGLGVFGADGEPLGMVTVRARNFPVVREVATWSWLGIPHQGHGYGTEARKGLLTLAFDHLGAEAALSEVFQDNHASQRVSRRLGYRPDGISRDARGSEVLVSDRLRLERSRWAEVPHDDITVEGVDACRAMFTG</sequence>
<comment type="caution">
    <text evidence="2">The sequence shown here is derived from an EMBL/GenBank/DDBJ whole genome shotgun (WGS) entry which is preliminary data.</text>
</comment>